<evidence type="ECO:0000256" key="1">
    <source>
        <dbReference type="SAM" id="MobiDB-lite"/>
    </source>
</evidence>
<dbReference type="FunCoup" id="G1U823">
    <property type="interactions" value="644"/>
</dbReference>
<evidence type="ECO:0000313" key="4">
    <source>
        <dbReference type="Proteomes" id="UP000001811"/>
    </source>
</evidence>
<keyword evidence="4" id="KW-1185">Reference proteome</keyword>
<reference evidence="3" key="2">
    <citation type="submission" date="2025-08" db="UniProtKB">
        <authorList>
            <consortium name="Ensembl"/>
        </authorList>
    </citation>
    <scope>IDENTIFICATION</scope>
    <source>
        <strain evidence="3">Thorbecke</strain>
    </source>
</reference>
<keyword evidence="2" id="KW-0812">Transmembrane</keyword>
<feature type="transmembrane region" description="Helical" evidence="2">
    <location>
        <begin position="535"/>
        <end position="555"/>
    </location>
</feature>
<feature type="region of interest" description="Disordered" evidence="1">
    <location>
        <begin position="384"/>
        <end position="416"/>
    </location>
</feature>
<dbReference type="eggNOG" id="KOG4092">
    <property type="taxonomic scope" value="Eukaryota"/>
</dbReference>
<dbReference type="Bgee" id="ENSOCUG00000024538">
    <property type="expression patterns" value="Expressed in testis and 14 other cell types or tissues"/>
</dbReference>
<organism evidence="3 4">
    <name type="scientific">Oryctolagus cuniculus</name>
    <name type="common">Rabbit</name>
    <dbReference type="NCBI Taxonomy" id="9986"/>
    <lineage>
        <taxon>Eukaryota</taxon>
        <taxon>Metazoa</taxon>
        <taxon>Chordata</taxon>
        <taxon>Craniata</taxon>
        <taxon>Vertebrata</taxon>
        <taxon>Euteleostomi</taxon>
        <taxon>Mammalia</taxon>
        <taxon>Eutheria</taxon>
        <taxon>Euarchontoglires</taxon>
        <taxon>Glires</taxon>
        <taxon>Lagomorpha</taxon>
        <taxon>Leporidae</taxon>
        <taxon>Oryctolagus</taxon>
    </lineage>
</organism>
<feature type="compositionally biased region" description="Polar residues" evidence="1">
    <location>
        <begin position="181"/>
        <end position="197"/>
    </location>
</feature>
<evidence type="ECO:0000313" key="3">
    <source>
        <dbReference type="Ensembl" id="ENSOCUP00000025584.3"/>
    </source>
</evidence>
<dbReference type="AlphaFoldDB" id="G1U823"/>
<dbReference type="Proteomes" id="UP000001811">
    <property type="component" value="Chromosome 19"/>
</dbReference>
<proteinExistence type="predicted"/>
<reference evidence="3" key="3">
    <citation type="submission" date="2025-09" db="UniProtKB">
        <authorList>
            <consortium name="Ensembl"/>
        </authorList>
    </citation>
    <scope>IDENTIFICATION</scope>
    <source>
        <strain evidence="3">Thorbecke</strain>
    </source>
</reference>
<feature type="compositionally biased region" description="Polar residues" evidence="1">
    <location>
        <begin position="100"/>
        <end position="116"/>
    </location>
</feature>
<dbReference type="PANTHER" id="PTHR16270">
    <property type="entry name" value="HYPOTHETICAL LOC287798"/>
    <property type="match status" value="1"/>
</dbReference>
<feature type="compositionally biased region" description="Basic and acidic residues" evidence="1">
    <location>
        <begin position="55"/>
        <end position="84"/>
    </location>
</feature>
<reference evidence="3 4" key="1">
    <citation type="journal article" date="2011" name="Nature">
        <title>A high-resolution map of human evolutionary constraint using 29 mammals.</title>
        <authorList>
            <person name="Lindblad-Toh K."/>
            <person name="Garber M."/>
            <person name="Zuk O."/>
            <person name="Lin M.F."/>
            <person name="Parker B.J."/>
            <person name="Washietl S."/>
            <person name="Kheradpour P."/>
            <person name="Ernst J."/>
            <person name="Jordan G."/>
            <person name="Mauceli E."/>
            <person name="Ward L.D."/>
            <person name="Lowe C.B."/>
            <person name="Holloway A.K."/>
            <person name="Clamp M."/>
            <person name="Gnerre S."/>
            <person name="Alfoldi J."/>
            <person name="Beal K."/>
            <person name="Chang J."/>
            <person name="Clawson H."/>
            <person name="Cuff J."/>
            <person name="Di Palma F."/>
            <person name="Fitzgerald S."/>
            <person name="Flicek P."/>
            <person name="Guttman M."/>
            <person name="Hubisz M.J."/>
            <person name="Jaffe D.B."/>
            <person name="Jungreis I."/>
            <person name="Kent W.J."/>
            <person name="Kostka D."/>
            <person name="Lara M."/>
            <person name="Martins A.L."/>
            <person name="Massingham T."/>
            <person name="Moltke I."/>
            <person name="Raney B.J."/>
            <person name="Rasmussen M.D."/>
            <person name="Robinson J."/>
            <person name="Stark A."/>
            <person name="Vilella A.J."/>
            <person name="Wen J."/>
            <person name="Xie X."/>
            <person name="Zody M.C."/>
            <person name="Baldwin J."/>
            <person name="Bloom T."/>
            <person name="Chin C.W."/>
            <person name="Heiman D."/>
            <person name="Nicol R."/>
            <person name="Nusbaum C."/>
            <person name="Young S."/>
            <person name="Wilkinson J."/>
            <person name="Worley K.C."/>
            <person name="Kovar C.L."/>
            <person name="Muzny D.M."/>
            <person name="Gibbs R.A."/>
            <person name="Cree A."/>
            <person name="Dihn H.H."/>
            <person name="Fowler G."/>
            <person name="Jhangiani S."/>
            <person name="Joshi V."/>
            <person name="Lee S."/>
            <person name="Lewis L.R."/>
            <person name="Nazareth L.V."/>
            <person name="Okwuonu G."/>
            <person name="Santibanez J."/>
            <person name="Warren W.C."/>
            <person name="Mardis E.R."/>
            <person name="Weinstock G.M."/>
            <person name="Wilson R.K."/>
            <person name="Delehaunty K."/>
            <person name="Dooling D."/>
            <person name="Fronik C."/>
            <person name="Fulton L."/>
            <person name="Fulton B."/>
            <person name="Graves T."/>
            <person name="Minx P."/>
            <person name="Sodergren E."/>
            <person name="Birney E."/>
            <person name="Margulies E.H."/>
            <person name="Herrero J."/>
            <person name="Green E.D."/>
            <person name="Haussler D."/>
            <person name="Siepel A."/>
            <person name="Goldman N."/>
            <person name="Pollard K.S."/>
            <person name="Pedersen J.S."/>
            <person name="Lander E.S."/>
            <person name="Kellis M."/>
        </authorList>
    </citation>
    <scope>NUCLEOTIDE SEQUENCE [LARGE SCALE GENOMIC DNA]</scope>
    <source>
        <strain evidence="3 4">Thorbecke inbred</strain>
    </source>
</reference>
<feature type="compositionally biased region" description="Basic and acidic residues" evidence="1">
    <location>
        <begin position="150"/>
        <end position="164"/>
    </location>
</feature>
<name>G1U823_RABIT</name>
<dbReference type="EMBL" id="AAGW02040188">
    <property type="status" value="NOT_ANNOTATED_CDS"/>
    <property type="molecule type" value="Genomic_DNA"/>
</dbReference>
<dbReference type="HOGENOM" id="CLU_037702_0_0_1"/>
<dbReference type="PANTHER" id="PTHR16270:SF5">
    <property type="entry name" value="HYPOTHETICAL LOC287798"/>
    <property type="match status" value="1"/>
</dbReference>
<dbReference type="STRING" id="9986.ENSOCUP00000025584"/>
<dbReference type="GeneTree" id="ENSGT00510000049019"/>
<dbReference type="Ensembl" id="ENSOCUT00000024206.3">
    <property type="protein sequence ID" value="ENSOCUP00000025584.3"/>
    <property type="gene ID" value="ENSOCUG00000024538.3"/>
</dbReference>
<evidence type="ECO:0000256" key="2">
    <source>
        <dbReference type="SAM" id="Phobius"/>
    </source>
</evidence>
<dbReference type="InParanoid" id="G1U823"/>
<accession>G1U823</accession>
<gene>
    <name evidence="3" type="primary">MTNAP1</name>
</gene>
<dbReference type="PaxDb" id="9986-ENSOCUP00000025584"/>
<feature type="region of interest" description="Disordered" evidence="1">
    <location>
        <begin position="138"/>
        <end position="207"/>
    </location>
</feature>
<keyword evidence="2" id="KW-1133">Transmembrane helix</keyword>
<dbReference type="InterPro" id="IPR037694">
    <property type="entry name" value="MTNAP1"/>
</dbReference>
<dbReference type="GO" id="GO:0042645">
    <property type="term" value="C:mitochondrial nucleoid"/>
    <property type="evidence" value="ECO:0007669"/>
    <property type="project" value="Ensembl"/>
</dbReference>
<keyword evidence="2" id="KW-0472">Membrane</keyword>
<sequence length="567" mass="61769">MSDNQPRMEVCPFCKKPFKRLKSHLPYCKMLGATLPGDQNVQQSKPTTPARTKKVKEPLKDLIKAKGRKLESEGKNTKLIRDKPAQTNEPPPGLAVGSERASTTTKPDQDISHQTQLSFRMSENTEPKVSFHPETEAQFYAPEGASPRRGLGEDLPKSEGRRCSPPEAEASLLAGSLEPFLSNQGRKYPSAAQTTSADLKRDTADAPRQGLLVEPLDVPVGGHHSSPKTLHEEANGARLAAWSGERGSAGRARLCAISADGRDTETRREDTESLMLALKISPLGKTQVQQNQEKGLTLGAEACGSKGNAEAGVSGTGVQEWTSTSSFKTGDSAIERISRDEGLHSPVFTPREKAHDGCLSVLQSRNQSLTSLAIRVLQEEKAGGTRNRVPDVGGLMDSKGPGSLDRRSGQALPSGCQQSLQSAQPHVSKSPFFSHVDPGERKTLPSSMGLEWFPELYPAYLGLGVLPEKPQYRNAVVQTPQLISPEGGGHSQVPLLERSSTDVSVEPPPGFSLQRLWGAVQQGWIRYSATVRQRGVGGITMLFTGYFILCCRWSFRHLKLQRWRKQC</sequence>
<protein>
    <submittedName>
        <fullName evidence="3">Mitochondrial nucleoid associated protein 1</fullName>
    </submittedName>
</protein>
<feature type="compositionally biased region" description="Polar residues" evidence="1">
    <location>
        <begin position="37"/>
        <end position="50"/>
    </location>
</feature>
<feature type="region of interest" description="Disordered" evidence="1">
    <location>
        <begin position="34"/>
        <end position="116"/>
    </location>
</feature>